<reference evidence="2" key="1">
    <citation type="submission" date="2020-10" db="EMBL/GenBank/DDBJ databases">
        <authorList>
            <person name="Han B."/>
            <person name="Lu T."/>
            <person name="Zhao Q."/>
            <person name="Huang X."/>
            <person name="Zhao Y."/>
        </authorList>
    </citation>
    <scope>NUCLEOTIDE SEQUENCE</scope>
</reference>
<dbReference type="OrthoDB" id="689992at2759"/>
<proteinExistence type="predicted"/>
<accession>A0A811RRK6</accession>
<feature type="region of interest" description="Disordered" evidence="1">
    <location>
        <begin position="99"/>
        <end position="127"/>
    </location>
</feature>
<dbReference type="PANTHER" id="PTHR47481:SF41">
    <property type="entry name" value="COPIA-LIKE POLYPROTEIN_RETROTRANSPOSON"/>
    <property type="match status" value="1"/>
</dbReference>
<feature type="compositionally biased region" description="Low complexity" evidence="1">
    <location>
        <begin position="99"/>
        <end position="110"/>
    </location>
</feature>
<evidence type="ECO:0000256" key="1">
    <source>
        <dbReference type="SAM" id="MobiDB-lite"/>
    </source>
</evidence>
<protein>
    <submittedName>
        <fullName evidence="2">Uncharacterized protein</fullName>
    </submittedName>
</protein>
<feature type="region of interest" description="Disordered" evidence="1">
    <location>
        <begin position="1"/>
        <end position="40"/>
    </location>
</feature>
<dbReference type="PANTHER" id="PTHR47481">
    <property type="match status" value="1"/>
</dbReference>
<comment type="caution">
    <text evidence="2">The sequence shown here is derived from an EMBL/GenBank/DDBJ whole genome shotgun (WGS) entry which is preliminary data.</text>
</comment>
<sequence length="127" mass="13737">MAPQPRATPTGCKTTAPLSLGSTTASLPPQHGLRRRGLRPLSVARDRSSRAVYLNAEFRLFFQGDMSVLSYCTPMKTMADRLANLGAPVTEPDLVLNIHSRSQPQPASSRPAHHHAQASPLLSQDPT</sequence>
<evidence type="ECO:0000313" key="3">
    <source>
        <dbReference type="Proteomes" id="UP000604825"/>
    </source>
</evidence>
<dbReference type="EMBL" id="CAJGYO010000016">
    <property type="protein sequence ID" value="CAD6272635.1"/>
    <property type="molecule type" value="Genomic_DNA"/>
</dbReference>
<keyword evidence="3" id="KW-1185">Reference proteome</keyword>
<dbReference type="Proteomes" id="UP000604825">
    <property type="component" value="Unassembled WGS sequence"/>
</dbReference>
<evidence type="ECO:0000313" key="2">
    <source>
        <dbReference type="EMBL" id="CAD6272635.1"/>
    </source>
</evidence>
<name>A0A811RRK6_9POAL</name>
<feature type="compositionally biased region" description="Polar residues" evidence="1">
    <location>
        <begin position="11"/>
        <end position="27"/>
    </location>
</feature>
<organism evidence="2 3">
    <name type="scientific">Miscanthus lutarioriparius</name>
    <dbReference type="NCBI Taxonomy" id="422564"/>
    <lineage>
        <taxon>Eukaryota</taxon>
        <taxon>Viridiplantae</taxon>
        <taxon>Streptophyta</taxon>
        <taxon>Embryophyta</taxon>
        <taxon>Tracheophyta</taxon>
        <taxon>Spermatophyta</taxon>
        <taxon>Magnoliopsida</taxon>
        <taxon>Liliopsida</taxon>
        <taxon>Poales</taxon>
        <taxon>Poaceae</taxon>
        <taxon>PACMAD clade</taxon>
        <taxon>Panicoideae</taxon>
        <taxon>Andropogonodae</taxon>
        <taxon>Andropogoneae</taxon>
        <taxon>Saccharinae</taxon>
        <taxon>Miscanthus</taxon>
    </lineage>
</organism>
<dbReference type="AlphaFoldDB" id="A0A811RRK6"/>
<gene>
    <name evidence="2" type="ORF">NCGR_LOCUS55908</name>
</gene>